<dbReference type="FunFam" id="2.30.29.30:FF:000027">
    <property type="entry name" value="Non-specific serine/threonine protein kinase"/>
    <property type="match status" value="1"/>
</dbReference>
<organism evidence="17 18">
    <name type="scientific">Chelonia mydas</name>
    <name type="common">Green sea-turtle</name>
    <name type="synonym">Chelonia agassizi</name>
    <dbReference type="NCBI Taxonomy" id="8469"/>
    <lineage>
        <taxon>Eukaryota</taxon>
        <taxon>Metazoa</taxon>
        <taxon>Chordata</taxon>
        <taxon>Craniata</taxon>
        <taxon>Vertebrata</taxon>
        <taxon>Euteleostomi</taxon>
        <taxon>Archelosauria</taxon>
        <taxon>Testudinata</taxon>
        <taxon>Testudines</taxon>
        <taxon>Cryptodira</taxon>
        <taxon>Durocryptodira</taxon>
        <taxon>Americhelydia</taxon>
        <taxon>Chelonioidea</taxon>
        <taxon>Cheloniidae</taxon>
        <taxon>Chelonia</taxon>
    </lineage>
</organism>
<dbReference type="InterPro" id="IPR013761">
    <property type="entry name" value="SAM/pointed_sf"/>
</dbReference>
<dbReference type="CDD" id="cd01241">
    <property type="entry name" value="PH_PKB"/>
    <property type="match status" value="1"/>
</dbReference>
<dbReference type="PROSITE" id="PS51285">
    <property type="entry name" value="AGC_KINASE_CTER"/>
    <property type="match status" value="1"/>
</dbReference>
<evidence type="ECO:0000256" key="11">
    <source>
        <dbReference type="ARBA" id="ARBA00023180"/>
    </source>
</evidence>
<dbReference type="SUPFAM" id="SSF47769">
    <property type="entry name" value="SAM/Pointed domain"/>
    <property type="match status" value="1"/>
</dbReference>
<dbReference type="Proteomes" id="UP000031443">
    <property type="component" value="Unassembled WGS sequence"/>
</dbReference>
<dbReference type="Pfam" id="PF18017">
    <property type="entry name" value="SAM_4"/>
    <property type="match status" value="1"/>
</dbReference>
<evidence type="ECO:0000256" key="12">
    <source>
        <dbReference type="PROSITE-ProRule" id="PRU10141"/>
    </source>
</evidence>
<dbReference type="InterPro" id="IPR040772">
    <property type="entry name" value="C19orf47_SAM"/>
</dbReference>
<feature type="domain" description="AGC-kinase C-terminal" evidence="16">
    <location>
        <begin position="813"/>
        <end position="884"/>
    </location>
</feature>
<evidence type="ECO:0000313" key="17">
    <source>
        <dbReference type="EMBL" id="EMP24442.1"/>
    </source>
</evidence>
<dbReference type="InterPro" id="IPR017892">
    <property type="entry name" value="Pkinase_C"/>
</dbReference>
<dbReference type="SMART" id="SM00233">
    <property type="entry name" value="PH"/>
    <property type="match status" value="1"/>
</dbReference>
<keyword evidence="10" id="KW-0832">Ubl conjugation</keyword>
<evidence type="ECO:0000256" key="2">
    <source>
        <dbReference type="ARBA" id="ARBA00012513"/>
    </source>
</evidence>
<keyword evidence="9 12" id="KW-0067">ATP-binding</keyword>
<dbReference type="eggNOG" id="KOG0690">
    <property type="taxonomic scope" value="Eukaryota"/>
</dbReference>
<comment type="similarity">
    <text evidence="1">Belongs to the protein kinase superfamily. AGC Ser/Thr protein kinase family. RAC subfamily.</text>
</comment>
<dbReference type="Pfam" id="PF00433">
    <property type="entry name" value="Pkinase_C"/>
    <property type="match status" value="1"/>
</dbReference>
<protein>
    <recommendedName>
        <fullName evidence="2">non-specific serine/threonine protein kinase</fullName>
        <ecNumber evidence="2">2.7.11.1</ecNumber>
    </recommendedName>
</protein>
<dbReference type="SMART" id="SM00133">
    <property type="entry name" value="S_TK_X"/>
    <property type="match status" value="1"/>
</dbReference>
<keyword evidence="3" id="KW-1017">Isopeptide bond</keyword>
<evidence type="ECO:0000256" key="10">
    <source>
        <dbReference type="ARBA" id="ARBA00022843"/>
    </source>
</evidence>
<feature type="domain" description="Protein kinase" evidence="15">
    <location>
        <begin position="555"/>
        <end position="812"/>
    </location>
</feature>
<evidence type="ECO:0000259" key="15">
    <source>
        <dbReference type="PROSITE" id="PS50011"/>
    </source>
</evidence>
<dbReference type="EC" id="2.7.11.1" evidence="2"/>
<dbReference type="GO" id="GO:0004674">
    <property type="term" value="F:protein serine/threonine kinase activity"/>
    <property type="evidence" value="ECO:0007669"/>
    <property type="project" value="UniProtKB-KW"/>
</dbReference>
<dbReference type="PROSITE" id="PS50003">
    <property type="entry name" value="PH_DOMAIN"/>
    <property type="match status" value="1"/>
</dbReference>
<evidence type="ECO:0000256" key="7">
    <source>
        <dbReference type="ARBA" id="ARBA00022741"/>
    </source>
</evidence>
<dbReference type="PROSITE" id="PS00108">
    <property type="entry name" value="PROTEIN_KINASE_ST"/>
    <property type="match status" value="1"/>
</dbReference>
<keyword evidence="4" id="KW-0723">Serine/threonine-protein kinase</keyword>
<dbReference type="InterPro" id="IPR039026">
    <property type="entry name" value="PH_PKB"/>
</dbReference>
<dbReference type="EMBL" id="KB600990">
    <property type="protein sequence ID" value="EMP24442.1"/>
    <property type="molecule type" value="Genomic_DNA"/>
</dbReference>
<dbReference type="SMART" id="SM00220">
    <property type="entry name" value="S_TKc"/>
    <property type="match status" value="1"/>
</dbReference>
<evidence type="ECO:0000256" key="3">
    <source>
        <dbReference type="ARBA" id="ARBA00022499"/>
    </source>
</evidence>
<evidence type="ECO:0000256" key="4">
    <source>
        <dbReference type="ARBA" id="ARBA00022527"/>
    </source>
</evidence>
<dbReference type="SUPFAM" id="SSF56112">
    <property type="entry name" value="Protein kinase-like (PK-like)"/>
    <property type="match status" value="1"/>
</dbReference>
<evidence type="ECO:0000256" key="13">
    <source>
        <dbReference type="SAM" id="MobiDB-lite"/>
    </source>
</evidence>
<dbReference type="SUPFAM" id="SSF50729">
    <property type="entry name" value="PH domain-like"/>
    <property type="match status" value="1"/>
</dbReference>
<dbReference type="Gene3D" id="3.30.200.20">
    <property type="entry name" value="Phosphorylase Kinase, domain 1"/>
    <property type="match status" value="1"/>
</dbReference>
<dbReference type="CDD" id="cd05595">
    <property type="entry name" value="STKc_PKB_beta"/>
    <property type="match status" value="1"/>
</dbReference>
<dbReference type="Pfam" id="PF17740">
    <property type="entry name" value="DUF5577"/>
    <property type="match status" value="1"/>
</dbReference>
<evidence type="ECO:0000313" key="18">
    <source>
        <dbReference type="Proteomes" id="UP000031443"/>
    </source>
</evidence>
<dbReference type="InterPro" id="IPR011993">
    <property type="entry name" value="PH-like_dom_sf"/>
</dbReference>
<name>M7B852_CHEMY</name>
<feature type="region of interest" description="Disordered" evidence="13">
    <location>
        <begin position="120"/>
        <end position="142"/>
    </location>
</feature>
<dbReference type="PANTHER" id="PTHR24351">
    <property type="entry name" value="RIBOSOMAL PROTEIN S6 KINASE"/>
    <property type="match status" value="1"/>
</dbReference>
<evidence type="ECO:0000259" key="16">
    <source>
        <dbReference type="PROSITE" id="PS51285"/>
    </source>
</evidence>
<dbReference type="Pfam" id="PF00069">
    <property type="entry name" value="Pkinase"/>
    <property type="match status" value="1"/>
</dbReference>
<gene>
    <name evidence="17" type="ORF">UY3_18485</name>
</gene>
<dbReference type="InterPro" id="IPR017441">
    <property type="entry name" value="Protein_kinase_ATP_BS"/>
</dbReference>
<dbReference type="InterPro" id="IPR000719">
    <property type="entry name" value="Prot_kinase_dom"/>
</dbReference>
<feature type="domain" description="PH" evidence="14">
    <location>
        <begin position="408"/>
        <end position="511"/>
    </location>
</feature>
<evidence type="ECO:0000256" key="9">
    <source>
        <dbReference type="ARBA" id="ARBA00022840"/>
    </source>
</evidence>
<dbReference type="PROSITE" id="PS50011">
    <property type="entry name" value="PROTEIN_KINASE_DOM"/>
    <property type="match status" value="1"/>
</dbReference>
<reference evidence="18" key="1">
    <citation type="journal article" date="2013" name="Nat. Genet.">
        <title>The draft genomes of soft-shell turtle and green sea turtle yield insights into the development and evolution of the turtle-specific body plan.</title>
        <authorList>
            <person name="Wang Z."/>
            <person name="Pascual-Anaya J."/>
            <person name="Zadissa A."/>
            <person name="Li W."/>
            <person name="Niimura Y."/>
            <person name="Huang Z."/>
            <person name="Li C."/>
            <person name="White S."/>
            <person name="Xiong Z."/>
            <person name="Fang D."/>
            <person name="Wang B."/>
            <person name="Ming Y."/>
            <person name="Chen Y."/>
            <person name="Zheng Y."/>
            <person name="Kuraku S."/>
            <person name="Pignatelli M."/>
            <person name="Herrero J."/>
            <person name="Beal K."/>
            <person name="Nozawa M."/>
            <person name="Li Q."/>
            <person name="Wang J."/>
            <person name="Zhang H."/>
            <person name="Yu L."/>
            <person name="Shigenobu S."/>
            <person name="Wang J."/>
            <person name="Liu J."/>
            <person name="Flicek P."/>
            <person name="Searle S."/>
            <person name="Wang J."/>
            <person name="Kuratani S."/>
            <person name="Yin Y."/>
            <person name="Aken B."/>
            <person name="Zhang G."/>
            <person name="Irie N."/>
        </authorList>
    </citation>
    <scope>NUCLEOTIDE SEQUENCE [LARGE SCALE GENOMIC DNA]</scope>
</reference>
<evidence type="ECO:0000256" key="6">
    <source>
        <dbReference type="ARBA" id="ARBA00022679"/>
    </source>
</evidence>
<dbReference type="InterPro" id="IPR001849">
    <property type="entry name" value="PH_domain"/>
</dbReference>
<evidence type="ECO:0000259" key="14">
    <source>
        <dbReference type="PROSITE" id="PS50003"/>
    </source>
</evidence>
<keyword evidence="5" id="KW-0597">Phosphoprotein</keyword>
<proteinExistence type="inferred from homology"/>
<accession>M7B852</accession>
<dbReference type="InterPro" id="IPR041477">
    <property type="entry name" value="DUF5577"/>
</dbReference>
<keyword evidence="6" id="KW-0808">Transferase</keyword>
<dbReference type="InterPro" id="IPR008271">
    <property type="entry name" value="Ser/Thr_kinase_AS"/>
</dbReference>
<dbReference type="Gene3D" id="2.30.29.30">
    <property type="entry name" value="Pleckstrin-homology domain (PH domain)/Phosphotyrosine-binding domain (PTB)"/>
    <property type="match status" value="1"/>
</dbReference>
<evidence type="ECO:0000256" key="8">
    <source>
        <dbReference type="ARBA" id="ARBA00022777"/>
    </source>
</evidence>
<keyword evidence="18" id="KW-1185">Reference proteome</keyword>
<dbReference type="InterPro" id="IPR011009">
    <property type="entry name" value="Kinase-like_dom_sf"/>
</dbReference>
<dbReference type="Gene3D" id="1.10.510.10">
    <property type="entry name" value="Transferase(Phosphotransferase) domain 1"/>
    <property type="match status" value="1"/>
</dbReference>
<dbReference type="CDD" id="cd09531">
    <property type="entry name" value="SAM_CS047"/>
    <property type="match status" value="1"/>
</dbReference>
<evidence type="ECO:0000256" key="1">
    <source>
        <dbReference type="ARBA" id="ARBA00006935"/>
    </source>
</evidence>
<sequence>MKIPGGFAELSAALIRGLSRTGEQRPVLALAYLTGASDRPGVFLAATSEWIQFFKEAGIPPGPAVNYAVMFVDNRIQKNMLLDLNKEIMNELGITVVGDIIAILKHAKVVYRQEMCKAATESVSSHQPSAQSERRRSAASGMYGPAGPTLGFSTLPATRMIANSLSRDSPPATPVRRPDTNTSKISVTVSNKMAVKNAKAALCDPADESLVGPVKRRRVTAEMEGKYIINMPKGTTPRTKKILEQQAAKGVPRTSVFDRLGAEMKADTTTGNKPTGVFSRLGDALEAEEDKATESDDDCSVLQYAGVLKKLSKPLRKESAKPGVTIKAKATSSEAKPAVTTIRRLGNKSTSLAAKEKKPESVSKVSVVQRLGKPALPTEAQDSSVTSTKNKAEPQFRVTLKRTLGSAKVNAARYTYLKGEYIKTWRPRYFLLKSDGSFIGYKERPETSDHSLPPLNNFSVAECQLMKTERPRPNTFVIRCLQWTTVIERTFHVDSPDEREEWMHAIQTVANSLKNQEPEEDTMDYKCGSPTDTTGAEEMEVAVTKTRAKATMNDFDYLKLLGKGTFGKVILVREKATGRYYAMKILRKEVIIAKDEVAHTVTESRVLQNSRHPFLTALKYAFQTNDRLCFVMEYANGGELFFHLSRERVFTEDRARFYGAEIVSALEYLHSRDVVYRDIKLENLMLDKDGHIKITDFGLCKEGITDGATMKTFCGTPEYLAPEVLEDNDYGRAVDWWGLGVVMYEMMCGRLPFYNQDHERLFELILMEEIRFPRTLSPEAKALLAGLLKKDPKQRLGGGPNDAKEVMEHRFFTAINWQDVVQKKLVPPFKPQVTSEIDTRYFDDEFTAQSITITPPDRYDSMDSLEADQRTHFPQFSYSASIRE</sequence>
<dbReference type="AlphaFoldDB" id="M7B852"/>
<keyword evidence="8 17" id="KW-0418">Kinase</keyword>
<dbReference type="Gene3D" id="1.10.150.50">
    <property type="entry name" value="Transcription Factor, Ets-1"/>
    <property type="match status" value="1"/>
</dbReference>
<dbReference type="InterPro" id="IPR034677">
    <property type="entry name" value="Akt2"/>
</dbReference>
<dbReference type="InterPro" id="IPR000961">
    <property type="entry name" value="AGC-kinase_C"/>
</dbReference>
<dbReference type="STRING" id="8469.M7B852"/>
<dbReference type="GO" id="GO:0005524">
    <property type="term" value="F:ATP binding"/>
    <property type="evidence" value="ECO:0007669"/>
    <property type="project" value="UniProtKB-UniRule"/>
</dbReference>
<keyword evidence="11" id="KW-0325">Glycoprotein</keyword>
<dbReference type="FunFam" id="1.10.510.10:FF:000033">
    <property type="entry name" value="Non-specific serine/threonine protein kinase"/>
    <property type="match status" value="1"/>
</dbReference>
<dbReference type="PROSITE" id="PS00107">
    <property type="entry name" value="PROTEIN_KINASE_ATP"/>
    <property type="match status" value="1"/>
</dbReference>
<feature type="binding site" evidence="12">
    <location>
        <position position="594"/>
    </location>
    <ligand>
        <name>ATP</name>
        <dbReference type="ChEBI" id="CHEBI:30616"/>
    </ligand>
</feature>
<keyword evidence="7 12" id="KW-0547">Nucleotide-binding</keyword>
<evidence type="ECO:0000256" key="5">
    <source>
        <dbReference type="ARBA" id="ARBA00022553"/>
    </source>
</evidence>
<dbReference type="FunFam" id="1.10.150.50:FF:000041">
    <property type="entry name" value="Chromosome 19 C19orf47 homolog"/>
    <property type="match status" value="1"/>
</dbReference>
<dbReference type="Pfam" id="PF00169">
    <property type="entry name" value="PH"/>
    <property type="match status" value="1"/>
</dbReference>
<dbReference type="FunFam" id="3.30.200.20:FF:000838">
    <property type="entry name" value="Non-specific serine/threonine protein kinase"/>
    <property type="match status" value="1"/>
</dbReference>